<gene>
    <name evidence="2" type="ORF">C0W41_06660</name>
</gene>
<name>A0A855SFU7_PHOAN</name>
<dbReference type="EMBL" id="PYOY01000002">
    <property type="protein sequence ID" value="PSX08758.1"/>
    <property type="molecule type" value="Genomic_DNA"/>
</dbReference>
<comment type="caution">
    <text evidence="2">The sequence shown here is derived from an EMBL/GenBank/DDBJ whole genome shotgun (WGS) entry which is preliminary data.</text>
</comment>
<feature type="coiled-coil region" evidence="1">
    <location>
        <begin position="238"/>
        <end position="294"/>
    </location>
</feature>
<evidence type="ECO:0000256" key="1">
    <source>
        <dbReference type="SAM" id="Coils"/>
    </source>
</evidence>
<feature type="coiled-coil region" evidence="1">
    <location>
        <begin position="430"/>
        <end position="477"/>
    </location>
</feature>
<protein>
    <recommendedName>
        <fullName evidence="4">Rad50/SbcC-type AAA domain-containing protein</fullName>
    </recommendedName>
</protein>
<dbReference type="RefSeq" id="WP_045137431.1">
    <property type="nucleotide sequence ID" value="NZ_JZSZ01000002.1"/>
</dbReference>
<dbReference type="GeneID" id="61230550"/>
<evidence type="ECO:0008006" key="4">
    <source>
        <dbReference type="Google" id="ProtNLM"/>
    </source>
</evidence>
<dbReference type="InterPro" id="IPR027417">
    <property type="entry name" value="P-loop_NTPase"/>
</dbReference>
<evidence type="ECO:0000313" key="3">
    <source>
        <dbReference type="Proteomes" id="UP000241440"/>
    </source>
</evidence>
<dbReference type="Gene3D" id="3.40.50.300">
    <property type="entry name" value="P-loop containing nucleotide triphosphate hydrolases"/>
    <property type="match status" value="1"/>
</dbReference>
<organism evidence="2 3">
    <name type="scientific">Photobacterium angustum</name>
    <dbReference type="NCBI Taxonomy" id="661"/>
    <lineage>
        <taxon>Bacteria</taxon>
        <taxon>Pseudomonadati</taxon>
        <taxon>Pseudomonadota</taxon>
        <taxon>Gammaproteobacteria</taxon>
        <taxon>Vibrionales</taxon>
        <taxon>Vibrionaceae</taxon>
        <taxon>Photobacterium</taxon>
    </lineage>
</organism>
<accession>A0A855SFU7</accession>
<dbReference type="Proteomes" id="UP000241440">
    <property type="component" value="Unassembled WGS sequence"/>
</dbReference>
<dbReference type="AlphaFoldDB" id="A0A855SFU7"/>
<evidence type="ECO:0000313" key="2">
    <source>
        <dbReference type="EMBL" id="PSX08758.1"/>
    </source>
</evidence>
<sequence>MTFKKLFLNRFIAIKDESIMYDQIFHKGINVIRGEHSVGKSTLLDLIFFSLGGELKDREWKYPVNSYTKVVAEVNVGAKTFTLIRGINTTKSKTYIDVYGGSFDDSLFQEDGWLHLGPVRSKNKMSFSEFFFEVLGWEQSITSDNSSLTMHQILRLLYLSQSSDSTKIFRSEIESRYDSASTREAIGDFILGLDDLSSYETRQQIFKIKRSVDSIKSDIKSYKNILQIDDSCNIQDYNDAINNKRIEIRENISNKNNELSLASQFFSDDFTKNINEISQNIADITIKIKQLQEKKVYINSEISDCILFSKSLIFRLKSLKESKSTFSAIGAMSFTFCPSCYSSVKESNIDDCKCALCKNELPKHNLEEKYTEVLAELKYQQRQNENTIAKLKISFEKVTSELSQLNGLLRENESKLRNYSSSTNDRELVIEKYSNIISKLESELEEKIEQKNTFMRIDELVKEEEDKSKLLVNLEKKLKKNSINNKDRRFTVLETISNKAKKLLELDLGNECDFKEASKLSDEINFCKDEWSIGGRVVFSDSSNVIKKSSLQIAMLFCSLNDIKARLPGFMMLDFECGDLNESRSHRFQKNLVDTFADSKDFQIIITTSKVCKELNNDHYGIGEYYDVGQYIFPV</sequence>
<keyword evidence="1" id="KW-0175">Coiled coil</keyword>
<proteinExistence type="predicted"/>
<reference evidence="2 3" key="1">
    <citation type="submission" date="2018-01" db="EMBL/GenBank/DDBJ databases">
        <title>Whole genome sequencing of Histamine producing bacteria.</title>
        <authorList>
            <person name="Butler K."/>
        </authorList>
    </citation>
    <scope>NUCLEOTIDE SEQUENCE [LARGE SCALE GENOMIC DNA]</scope>
    <source>
        <strain evidence="2 3">A2-1</strain>
    </source>
</reference>